<organism evidence="2 3">
    <name type="scientific">Stephania cephalantha</name>
    <dbReference type="NCBI Taxonomy" id="152367"/>
    <lineage>
        <taxon>Eukaryota</taxon>
        <taxon>Viridiplantae</taxon>
        <taxon>Streptophyta</taxon>
        <taxon>Embryophyta</taxon>
        <taxon>Tracheophyta</taxon>
        <taxon>Spermatophyta</taxon>
        <taxon>Magnoliopsida</taxon>
        <taxon>Ranunculales</taxon>
        <taxon>Menispermaceae</taxon>
        <taxon>Menispermoideae</taxon>
        <taxon>Cissampelideae</taxon>
        <taxon>Stephania</taxon>
    </lineage>
</organism>
<reference evidence="2 3" key="1">
    <citation type="submission" date="2024-01" db="EMBL/GenBank/DDBJ databases">
        <title>Genome assemblies of Stephania.</title>
        <authorList>
            <person name="Yang L."/>
        </authorList>
    </citation>
    <scope>NUCLEOTIDE SEQUENCE [LARGE SCALE GENOMIC DNA]</scope>
    <source>
        <strain evidence="2">JXDWG</strain>
        <tissue evidence="2">Leaf</tissue>
    </source>
</reference>
<dbReference type="AlphaFoldDB" id="A0AAP0EDE0"/>
<sequence length="147" mass="16324">MDSALLKRRYPWGTVVGVVGHGVSCENRGGGSLLFKEGRGERSVEEIPRGRKKEWTAILRERQRRRMHTASGGDGGEEDWRGMKRRSGGPVTEALEATAAMTWRNSRRGGPVRGGRTAFEPSAHVEEISRQRANVREGGSDRRQLGK</sequence>
<evidence type="ECO:0000313" key="3">
    <source>
        <dbReference type="Proteomes" id="UP001419268"/>
    </source>
</evidence>
<accession>A0AAP0EDE0</accession>
<comment type="caution">
    <text evidence="2">The sequence shown here is derived from an EMBL/GenBank/DDBJ whole genome shotgun (WGS) entry which is preliminary data.</text>
</comment>
<gene>
    <name evidence="2" type="ORF">Scep_027854</name>
</gene>
<feature type="compositionally biased region" description="Basic and acidic residues" evidence="1">
    <location>
        <begin position="123"/>
        <end position="147"/>
    </location>
</feature>
<evidence type="ECO:0000256" key="1">
    <source>
        <dbReference type="SAM" id="MobiDB-lite"/>
    </source>
</evidence>
<name>A0AAP0EDE0_9MAGN</name>
<dbReference type="EMBL" id="JBBNAG010000012">
    <property type="protein sequence ID" value="KAK9088772.1"/>
    <property type="molecule type" value="Genomic_DNA"/>
</dbReference>
<keyword evidence="3" id="KW-1185">Reference proteome</keyword>
<protein>
    <submittedName>
        <fullName evidence="2">Uncharacterized protein</fullName>
    </submittedName>
</protein>
<dbReference type="Proteomes" id="UP001419268">
    <property type="component" value="Unassembled WGS sequence"/>
</dbReference>
<proteinExistence type="predicted"/>
<evidence type="ECO:0000313" key="2">
    <source>
        <dbReference type="EMBL" id="KAK9088772.1"/>
    </source>
</evidence>
<feature type="region of interest" description="Disordered" evidence="1">
    <location>
        <begin position="62"/>
        <end position="147"/>
    </location>
</feature>